<proteinExistence type="predicted"/>
<dbReference type="AlphaFoldDB" id="A0A137NS80"/>
<keyword evidence="2" id="KW-1185">Reference proteome</keyword>
<organism evidence="1 2">
    <name type="scientific">Conidiobolus coronatus (strain ATCC 28846 / CBS 209.66 / NRRL 28638)</name>
    <name type="common">Delacroixia coronata</name>
    <dbReference type="NCBI Taxonomy" id="796925"/>
    <lineage>
        <taxon>Eukaryota</taxon>
        <taxon>Fungi</taxon>
        <taxon>Fungi incertae sedis</taxon>
        <taxon>Zoopagomycota</taxon>
        <taxon>Entomophthoromycotina</taxon>
        <taxon>Entomophthoromycetes</taxon>
        <taxon>Entomophthorales</taxon>
        <taxon>Ancylistaceae</taxon>
        <taxon>Conidiobolus</taxon>
    </lineage>
</organism>
<reference evidence="1 2" key="1">
    <citation type="journal article" date="2015" name="Genome Biol. Evol.">
        <title>Phylogenomic analyses indicate that early fungi evolved digesting cell walls of algal ancestors of land plants.</title>
        <authorList>
            <person name="Chang Y."/>
            <person name="Wang S."/>
            <person name="Sekimoto S."/>
            <person name="Aerts A.L."/>
            <person name="Choi C."/>
            <person name="Clum A."/>
            <person name="LaButti K.M."/>
            <person name="Lindquist E.A."/>
            <person name="Yee Ngan C."/>
            <person name="Ohm R.A."/>
            <person name="Salamov A.A."/>
            <person name="Grigoriev I.V."/>
            <person name="Spatafora J.W."/>
            <person name="Berbee M.L."/>
        </authorList>
    </citation>
    <scope>NUCLEOTIDE SEQUENCE [LARGE SCALE GENOMIC DNA]</scope>
    <source>
        <strain evidence="1 2">NRRL 28638</strain>
    </source>
</reference>
<gene>
    <name evidence="1" type="ORF">CONCODRAFT_80720</name>
</gene>
<evidence type="ECO:0000313" key="1">
    <source>
        <dbReference type="EMBL" id="KXN65623.1"/>
    </source>
</evidence>
<dbReference type="EMBL" id="KQ964842">
    <property type="protein sequence ID" value="KXN65623.1"/>
    <property type="molecule type" value="Genomic_DNA"/>
</dbReference>
<name>A0A137NS80_CONC2</name>
<accession>A0A137NS80</accession>
<dbReference type="Proteomes" id="UP000070444">
    <property type="component" value="Unassembled WGS sequence"/>
</dbReference>
<protein>
    <submittedName>
        <fullName evidence="1">Uncharacterized protein</fullName>
    </submittedName>
</protein>
<sequence>MSYDDVTVLENPTPSIMITTPNVNNPTKKVTPIQSCDTLVEPEDSNLIDKLDEDYEPAPTSELNVDTLKQRNLSKCGLVRFESTKDIHFSKNVDYDPYGNDDMSDEEEELEEEEEVIETRKEVQGEGEISKIASKEETSAVETSNQAEVSKITVTANNSSKKSEEENPNDSLVVFQGKRPAKSGFKPTGPAFKPGQKPSTLLETIAIQPPAKPSTHPQPMSVPLKTVTKTSTALTTLTTTTTLAVRPKSGLFEYSDNGDLLVDNIEFGTLETKPVQYKFNGELKTNWDRVKENTVDMLPSTSTGGSGGPGLVQRLIVKALLSPTRSNIPLPTKDQFYSLMTKIPRPLTIAFTSNGQSFNTLKLIEEDKERKRRSFRVKQKYFDNNEDWGVRFEEGDIEEGELKVVEMKELDKGYRPRVVV</sequence>
<evidence type="ECO:0000313" key="2">
    <source>
        <dbReference type="Proteomes" id="UP000070444"/>
    </source>
</evidence>